<reference evidence="1 2" key="1">
    <citation type="journal article" date="2019" name="Commun. Biol.">
        <title>The bagworm genome reveals a unique fibroin gene that provides high tensile strength.</title>
        <authorList>
            <person name="Kono N."/>
            <person name="Nakamura H."/>
            <person name="Ohtoshi R."/>
            <person name="Tomita M."/>
            <person name="Numata K."/>
            <person name="Arakawa K."/>
        </authorList>
    </citation>
    <scope>NUCLEOTIDE SEQUENCE [LARGE SCALE GENOMIC DNA]</scope>
</reference>
<dbReference type="AlphaFoldDB" id="A0A4C1ZCS6"/>
<organism evidence="1 2">
    <name type="scientific">Eumeta variegata</name>
    <name type="common">Bagworm moth</name>
    <name type="synonym">Eumeta japonica</name>
    <dbReference type="NCBI Taxonomy" id="151549"/>
    <lineage>
        <taxon>Eukaryota</taxon>
        <taxon>Metazoa</taxon>
        <taxon>Ecdysozoa</taxon>
        <taxon>Arthropoda</taxon>
        <taxon>Hexapoda</taxon>
        <taxon>Insecta</taxon>
        <taxon>Pterygota</taxon>
        <taxon>Neoptera</taxon>
        <taxon>Endopterygota</taxon>
        <taxon>Lepidoptera</taxon>
        <taxon>Glossata</taxon>
        <taxon>Ditrysia</taxon>
        <taxon>Tineoidea</taxon>
        <taxon>Psychidae</taxon>
        <taxon>Oiketicinae</taxon>
        <taxon>Eumeta</taxon>
    </lineage>
</organism>
<protein>
    <submittedName>
        <fullName evidence="1">Uncharacterized protein</fullName>
    </submittedName>
</protein>
<keyword evidence="2" id="KW-1185">Reference proteome</keyword>
<evidence type="ECO:0000313" key="1">
    <source>
        <dbReference type="EMBL" id="GBP85540.1"/>
    </source>
</evidence>
<evidence type="ECO:0000313" key="2">
    <source>
        <dbReference type="Proteomes" id="UP000299102"/>
    </source>
</evidence>
<comment type="caution">
    <text evidence="1">The sequence shown here is derived from an EMBL/GenBank/DDBJ whole genome shotgun (WGS) entry which is preliminary data.</text>
</comment>
<dbReference type="Proteomes" id="UP000299102">
    <property type="component" value="Unassembled WGS sequence"/>
</dbReference>
<name>A0A4C1ZCS6_EUMVA</name>
<gene>
    <name evidence="1" type="ORF">EVAR_58075_1</name>
</gene>
<sequence>MCQSSVVVHSMGNECHLVLKDKTTISIRSQYDLISSTKHPVTSTFFLINMNAQDKTEICIETGIGVLRAELRAGPTVGPEMTLKTEP</sequence>
<accession>A0A4C1ZCS6</accession>
<dbReference type="EMBL" id="BGZK01001744">
    <property type="protein sequence ID" value="GBP85540.1"/>
    <property type="molecule type" value="Genomic_DNA"/>
</dbReference>
<proteinExistence type="predicted"/>